<comment type="caution">
    <text evidence="6">Lacks conserved residue(s) required for the propagation of feature annotation.</text>
</comment>
<dbReference type="PANTHER" id="PTHR43369">
    <property type="entry name" value="PHOSPHORIBOSYLGLYCINAMIDE FORMYLTRANSFERASE"/>
    <property type="match status" value="1"/>
</dbReference>
<evidence type="ECO:0000256" key="4">
    <source>
        <dbReference type="ARBA" id="ARBA00038440"/>
    </source>
</evidence>
<dbReference type="AlphaFoldDB" id="A0A7V8VG14"/>
<evidence type="ECO:0000256" key="1">
    <source>
        <dbReference type="ARBA" id="ARBA00005054"/>
    </source>
</evidence>
<evidence type="ECO:0000313" key="9">
    <source>
        <dbReference type="Proteomes" id="UP000542342"/>
    </source>
</evidence>
<dbReference type="NCBIfam" id="TIGR00639">
    <property type="entry name" value="PurN"/>
    <property type="match status" value="1"/>
</dbReference>
<feature type="domain" description="Formyl transferase N-terminal" evidence="7">
    <location>
        <begin position="8"/>
        <end position="189"/>
    </location>
</feature>
<comment type="pathway">
    <text evidence="1 6">Purine metabolism; IMP biosynthesis via de novo pathway; N(2)-formyl-N(1)-(5-phospho-D-ribosyl)glycinamide from N(1)-(5-phospho-D-ribosyl)glycinamide (10-formyl THF route): step 1/1.</text>
</comment>
<evidence type="ECO:0000256" key="6">
    <source>
        <dbReference type="HAMAP-Rule" id="MF_01930"/>
    </source>
</evidence>
<feature type="active site" description="Proton donor" evidence="6">
    <location>
        <position position="111"/>
    </location>
</feature>
<dbReference type="SUPFAM" id="SSF53328">
    <property type="entry name" value="Formyltransferase"/>
    <property type="match status" value="1"/>
</dbReference>
<dbReference type="InterPro" id="IPR004607">
    <property type="entry name" value="GART"/>
</dbReference>
<comment type="similarity">
    <text evidence="4 6">Belongs to the GART family.</text>
</comment>
<dbReference type="GO" id="GO:0006189">
    <property type="term" value="P:'de novo' IMP biosynthetic process"/>
    <property type="evidence" value="ECO:0007669"/>
    <property type="project" value="UniProtKB-UniRule"/>
</dbReference>
<feature type="binding site" evidence="6">
    <location>
        <position position="109"/>
    </location>
    <ligand>
        <name>(6R)-10-formyltetrahydrofolate</name>
        <dbReference type="ChEBI" id="CHEBI:195366"/>
    </ligand>
</feature>
<gene>
    <name evidence="6" type="primary">purN</name>
    <name evidence="8" type="ORF">H0921_14025</name>
</gene>
<comment type="caution">
    <text evidence="8">The sequence shown here is derived from an EMBL/GenBank/DDBJ whole genome shotgun (WGS) entry which is preliminary data.</text>
</comment>
<dbReference type="InterPro" id="IPR002376">
    <property type="entry name" value="Formyl_transf_N"/>
</dbReference>
<dbReference type="EC" id="2.1.2.2" evidence="6"/>
<reference evidence="8 9" key="1">
    <citation type="submission" date="2020-07" db="EMBL/GenBank/DDBJ databases">
        <title>Thermogemmata thermophila gen. nov., sp. nov., a novel moderate thermophilic planctomycete from a Kamchatka hot spring.</title>
        <authorList>
            <person name="Elcheninov A.G."/>
            <person name="Podosokorskaya O.A."/>
            <person name="Kovaleva O.L."/>
            <person name="Novikov A."/>
            <person name="Bonch-Osmolovskaya E.A."/>
            <person name="Toshchakov S.V."/>
            <person name="Kublanov I.V."/>
        </authorList>
    </citation>
    <scope>NUCLEOTIDE SEQUENCE [LARGE SCALE GENOMIC DNA]</scope>
    <source>
        <strain evidence="8 9">2918</strain>
    </source>
</reference>
<evidence type="ECO:0000256" key="2">
    <source>
        <dbReference type="ARBA" id="ARBA00022679"/>
    </source>
</evidence>
<dbReference type="InterPro" id="IPR001555">
    <property type="entry name" value="GART_AS"/>
</dbReference>
<sequence>MTESQSVRLAVLISGAGTTLQNLVDRITRGQLAAEIVHVISSRAGVLGVERARQAGLPVTVVERRGCIDAEFQQRVWEAIRAAAPDLVCLAGWLHLLSIPPDYRYRVLNIHPALLPAFGGKGLYGRHVHEAVLAAGVKVSGCTVHFADETYDTGPIIVQRCVPVRDDDTPETLAARVFAAECEAYPEAIRRVASGRWRIEGRRVLFPSDESEAFRPSAGNG</sequence>
<evidence type="ECO:0000313" key="8">
    <source>
        <dbReference type="EMBL" id="MBA2227276.1"/>
    </source>
</evidence>
<protein>
    <recommendedName>
        <fullName evidence="6">Phosphoribosylglycinamide formyltransferase</fullName>
        <ecNumber evidence="6">2.1.2.2</ecNumber>
    </recommendedName>
    <alternativeName>
        <fullName evidence="6">5'-phosphoribosylglycinamide transformylase</fullName>
    </alternativeName>
    <alternativeName>
        <fullName evidence="6">GAR transformylase</fullName>
        <shortName evidence="6">GART</shortName>
    </alternativeName>
</protein>
<evidence type="ECO:0000256" key="3">
    <source>
        <dbReference type="ARBA" id="ARBA00022755"/>
    </source>
</evidence>
<dbReference type="PROSITE" id="PS00373">
    <property type="entry name" value="GART"/>
    <property type="match status" value="1"/>
</dbReference>
<feature type="binding site" evidence="6">
    <location>
        <position position="65"/>
    </location>
    <ligand>
        <name>(6R)-10-formyltetrahydrofolate</name>
        <dbReference type="ChEBI" id="CHEBI:195366"/>
    </ligand>
</feature>
<dbReference type="InterPro" id="IPR036477">
    <property type="entry name" value="Formyl_transf_N_sf"/>
</dbReference>
<keyword evidence="9" id="KW-1185">Reference proteome</keyword>
<name>A0A7V8VG14_9BACT</name>
<keyword evidence="3 6" id="KW-0658">Purine biosynthesis</keyword>
<dbReference type="HAMAP" id="MF_01930">
    <property type="entry name" value="PurN"/>
    <property type="match status" value="1"/>
</dbReference>
<evidence type="ECO:0000256" key="5">
    <source>
        <dbReference type="ARBA" id="ARBA00047664"/>
    </source>
</evidence>
<dbReference type="Gene3D" id="3.40.50.170">
    <property type="entry name" value="Formyl transferase, N-terminal domain"/>
    <property type="match status" value="1"/>
</dbReference>
<comment type="catalytic activity">
    <reaction evidence="5 6">
        <text>N(1)-(5-phospho-beta-D-ribosyl)glycinamide + (6R)-10-formyltetrahydrofolate = N(2)-formyl-N(1)-(5-phospho-beta-D-ribosyl)glycinamide + (6S)-5,6,7,8-tetrahydrofolate + H(+)</text>
        <dbReference type="Rhea" id="RHEA:15053"/>
        <dbReference type="ChEBI" id="CHEBI:15378"/>
        <dbReference type="ChEBI" id="CHEBI:57453"/>
        <dbReference type="ChEBI" id="CHEBI:143788"/>
        <dbReference type="ChEBI" id="CHEBI:147286"/>
        <dbReference type="ChEBI" id="CHEBI:195366"/>
        <dbReference type="EC" id="2.1.2.2"/>
    </reaction>
</comment>
<dbReference type="Proteomes" id="UP000542342">
    <property type="component" value="Unassembled WGS sequence"/>
</dbReference>
<dbReference type="RefSeq" id="WP_194539139.1">
    <property type="nucleotide sequence ID" value="NZ_JACEFB010000012.1"/>
</dbReference>
<dbReference type="UniPathway" id="UPA00074">
    <property type="reaction ID" value="UER00126"/>
</dbReference>
<dbReference type="GO" id="GO:0005829">
    <property type="term" value="C:cytosol"/>
    <property type="evidence" value="ECO:0007669"/>
    <property type="project" value="TreeGrafter"/>
</dbReference>
<proteinExistence type="inferred from homology"/>
<accession>A0A7V8VG14</accession>
<feature type="site" description="Raises pKa of active site His" evidence="6">
    <location>
        <position position="152"/>
    </location>
</feature>
<dbReference type="PANTHER" id="PTHR43369:SF2">
    <property type="entry name" value="PHOSPHORIBOSYLGLYCINAMIDE FORMYLTRANSFERASE"/>
    <property type="match status" value="1"/>
</dbReference>
<comment type="function">
    <text evidence="6">Catalyzes the transfer of a formyl group from 10-formyltetrahydrofolate to 5-phospho-ribosyl-glycinamide (GAR), producing 5-phospho-ribosyl-N-formylglycinamide (FGAR) and tetrahydrofolate.</text>
</comment>
<dbReference type="CDD" id="cd08645">
    <property type="entry name" value="FMT_core_GART"/>
    <property type="match status" value="1"/>
</dbReference>
<evidence type="ECO:0000259" key="7">
    <source>
        <dbReference type="Pfam" id="PF00551"/>
    </source>
</evidence>
<dbReference type="EMBL" id="JACEFB010000012">
    <property type="protein sequence ID" value="MBA2227276.1"/>
    <property type="molecule type" value="Genomic_DNA"/>
</dbReference>
<keyword evidence="2 6" id="KW-0808">Transferase</keyword>
<dbReference type="Pfam" id="PF00551">
    <property type="entry name" value="Formyl_trans_N"/>
    <property type="match status" value="1"/>
</dbReference>
<organism evidence="8 9">
    <name type="scientific">Thermogemmata fonticola</name>
    <dbReference type="NCBI Taxonomy" id="2755323"/>
    <lineage>
        <taxon>Bacteria</taxon>
        <taxon>Pseudomonadati</taxon>
        <taxon>Planctomycetota</taxon>
        <taxon>Planctomycetia</taxon>
        <taxon>Gemmatales</taxon>
        <taxon>Gemmataceae</taxon>
        <taxon>Thermogemmata</taxon>
    </lineage>
</organism>
<dbReference type="GO" id="GO:0004644">
    <property type="term" value="F:phosphoribosylglycinamide formyltransferase activity"/>
    <property type="evidence" value="ECO:0007669"/>
    <property type="project" value="UniProtKB-UniRule"/>
</dbReference>